<proteinExistence type="predicted"/>
<evidence type="ECO:0000256" key="2">
    <source>
        <dbReference type="SAM" id="SignalP"/>
    </source>
</evidence>
<sequence length="185" mass="18622">MTPRLRALSAVVCALAASASLTTTAHADSQGADKWAVTVTRTFAPPPGTHVAPYGYGAKVTDDAGRTLGTVVPGEVEDTSGNIHLITWSVTGNTVVQTIQGAPPGGSIEGTMSPGTTSLADPASLLPRAANDDDPKAKWRKCMNQQVIEGALLGGVATIETGGEGAALGAFGGLMLGFGKCGLHP</sequence>
<keyword evidence="2" id="KW-0732">Signal</keyword>
<feature type="chain" id="PRO_5045840728" evidence="2">
    <location>
        <begin position="28"/>
        <end position="185"/>
    </location>
</feature>
<organism evidence="3 4">
    <name type="scientific">Streptomyces silvisoli</name>
    <dbReference type="NCBI Taxonomy" id="3034235"/>
    <lineage>
        <taxon>Bacteria</taxon>
        <taxon>Bacillati</taxon>
        <taxon>Actinomycetota</taxon>
        <taxon>Actinomycetes</taxon>
        <taxon>Kitasatosporales</taxon>
        <taxon>Streptomycetaceae</taxon>
        <taxon>Streptomyces</taxon>
    </lineage>
</organism>
<evidence type="ECO:0000256" key="1">
    <source>
        <dbReference type="SAM" id="MobiDB-lite"/>
    </source>
</evidence>
<dbReference type="RefSeq" id="WP_276094808.1">
    <property type="nucleotide sequence ID" value="NZ_JARJBC010000013.1"/>
</dbReference>
<keyword evidence="4" id="KW-1185">Reference proteome</keyword>
<feature type="region of interest" description="Disordered" evidence="1">
    <location>
        <begin position="113"/>
        <end position="136"/>
    </location>
</feature>
<name>A0ABT5ZP89_9ACTN</name>
<evidence type="ECO:0000313" key="4">
    <source>
        <dbReference type="Proteomes" id="UP001216579"/>
    </source>
</evidence>
<reference evidence="3 4" key="1">
    <citation type="submission" date="2023-03" db="EMBL/GenBank/DDBJ databases">
        <title>Draft genome sequence of Streptomyces sp. RB6PN23 isolated from peat swamp forest in Thailand.</title>
        <authorList>
            <person name="Klaysubun C."/>
            <person name="Duangmal K."/>
        </authorList>
    </citation>
    <scope>NUCLEOTIDE SEQUENCE [LARGE SCALE GENOMIC DNA]</scope>
    <source>
        <strain evidence="3 4">RB6PN23</strain>
    </source>
</reference>
<comment type="caution">
    <text evidence="3">The sequence shown here is derived from an EMBL/GenBank/DDBJ whole genome shotgun (WGS) entry which is preliminary data.</text>
</comment>
<feature type="signal peptide" evidence="2">
    <location>
        <begin position="1"/>
        <end position="27"/>
    </location>
</feature>
<accession>A0ABT5ZP89</accession>
<dbReference type="EMBL" id="JARJBC010000013">
    <property type="protein sequence ID" value="MDF3291628.1"/>
    <property type="molecule type" value="Genomic_DNA"/>
</dbReference>
<protein>
    <submittedName>
        <fullName evidence="3">Uncharacterized protein</fullName>
    </submittedName>
</protein>
<evidence type="ECO:0000313" key="3">
    <source>
        <dbReference type="EMBL" id="MDF3291628.1"/>
    </source>
</evidence>
<gene>
    <name evidence="3" type="ORF">P3G67_20845</name>
</gene>
<dbReference type="Proteomes" id="UP001216579">
    <property type="component" value="Unassembled WGS sequence"/>
</dbReference>